<comment type="caution">
    <text evidence="7">The sequence shown here is derived from an EMBL/GenBank/DDBJ whole genome shotgun (WGS) entry which is preliminary data.</text>
</comment>
<evidence type="ECO:0008006" key="9">
    <source>
        <dbReference type="Google" id="ProtNLM"/>
    </source>
</evidence>
<dbReference type="Gene3D" id="3.30.390.30">
    <property type="match status" value="1"/>
</dbReference>
<evidence type="ECO:0000259" key="6">
    <source>
        <dbReference type="Pfam" id="PF14759"/>
    </source>
</evidence>
<dbReference type="InterPro" id="IPR016156">
    <property type="entry name" value="FAD/NAD-linked_Rdtase_dimer_sf"/>
</dbReference>
<keyword evidence="3" id="KW-0274">FAD</keyword>
<comment type="cofactor">
    <cofactor evidence="1">
        <name>FAD</name>
        <dbReference type="ChEBI" id="CHEBI:57692"/>
    </cofactor>
</comment>
<name>A0A117N1B3_RHILI</name>
<dbReference type="PRINTS" id="PR00411">
    <property type="entry name" value="PNDRDTASEI"/>
</dbReference>
<dbReference type="Pfam" id="PF14759">
    <property type="entry name" value="Reductase_C"/>
    <property type="match status" value="1"/>
</dbReference>
<protein>
    <recommendedName>
        <fullName evidence="9">Ferredoxin reductase</fullName>
    </recommendedName>
</protein>
<dbReference type="SUPFAM" id="SSF55424">
    <property type="entry name" value="FAD/NAD-linked reductases, dimerisation (C-terminal) domain"/>
    <property type="match status" value="1"/>
</dbReference>
<accession>A0A117N1B3</accession>
<evidence type="ECO:0000313" key="7">
    <source>
        <dbReference type="EMBL" id="KUM23153.1"/>
    </source>
</evidence>
<evidence type="ECO:0000259" key="5">
    <source>
        <dbReference type="Pfam" id="PF07992"/>
    </source>
</evidence>
<keyword evidence="2" id="KW-0285">Flavoprotein</keyword>
<dbReference type="Gene3D" id="3.50.50.60">
    <property type="entry name" value="FAD/NAD(P)-binding domain"/>
    <property type="match status" value="2"/>
</dbReference>
<evidence type="ECO:0000256" key="1">
    <source>
        <dbReference type="ARBA" id="ARBA00001974"/>
    </source>
</evidence>
<dbReference type="PANTHER" id="PTHR43557">
    <property type="entry name" value="APOPTOSIS-INDUCING FACTOR 1"/>
    <property type="match status" value="1"/>
</dbReference>
<organism evidence="7 8">
    <name type="scientific">Rhizobium loti</name>
    <name type="common">Mesorhizobium loti</name>
    <dbReference type="NCBI Taxonomy" id="381"/>
    <lineage>
        <taxon>Bacteria</taxon>
        <taxon>Pseudomonadati</taxon>
        <taxon>Pseudomonadota</taxon>
        <taxon>Alphaproteobacteria</taxon>
        <taxon>Hyphomicrobiales</taxon>
        <taxon>Phyllobacteriaceae</taxon>
        <taxon>Mesorhizobium</taxon>
    </lineage>
</organism>
<dbReference type="PRINTS" id="PR00368">
    <property type="entry name" value="FADPNR"/>
</dbReference>
<dbReference type="GO" id="GO:0005737">
    <property type="term" value="C:cytoplasm"/>
    <property type="evidence" value="ECO:0007669"/>
    <property type="project" value="TreeGrafter"/>
</dbReference>
<evidence type="ECO:0000256" key="3">
    <source>
        <dbReference type="ARBA" id="ARBA00022827"/>
    </source>
</evidence>
<evidence type="ECO:0000256" key="4">
    <source>
        <dbReference type="ARBA" id="ARBA00023002"/>
    </source>
</evidence>
<dbReference type="InterPro" id="IPR028202">
    <property type="entry name" value="Reductase_C"/>
</dbReference>
<dbReference type="AlphaFoldDB" id="A0A117N1B3"/>
<dbReference type="InterPro" id="IPR023753">
    <property type="entry name" value="FAD/NAD-binding_dom"/>
</dbReference>
<keyword evidence="4" id="KW-0560">Oxidoreductase</keyword>
<dbReference type="InterPro" id="IPR050446">
    <property type="entry name" value="FAD-oxidoreductase/Apoptosis"/>
</dbReference>
<dbReference type="EMBL" id="LPWA01000179">
    <property type="protein sequence ID" value="KUM23153.1"/>
    <property type="molecule type" value="Genomic_DNA"/>
</dbReference>
<reference evidence="7 8" key="1">
    <citation type="submission" date="2015-12" db="EMBL/GenBank/DDBJ databases">
        <title>Draft genome sequence of Mesorhizobium sp. UFLA 01-765, a multitolerant efficient symbiont and plant-growth promoting strain isolated from Zn-mining soil using Leucaena leucocephala as a trap plant.</title>
        <authorList>
            <person name="Rangel W.M."/>
            <person name="Thijs S."/>
            <person name="Longatti S.M."/>
            <person name="Moreira F.M."/>
            <person name="Weyens N."/>
            <person name="Vangronsveld J."/>
            <person name="Van Hamme J.D."/>
            <person name="Bottos E.M."/>
            <person name="Rineau F."/>
        </authorList>
    </citation>
    <scope>NUCLEOTIDE SEQUENCE [LARGE SCALE GENOMIC DNA]</scope>
    <source>
        <strain evidence="7 8">UFLA 01-765</strain>
    </source>
</reference>
<evidence type="ECO:0000256" key="2">
    <source>
        <dbReference type="ARBA" id="ARBA00022630"/>
    </source>
</evidence>
<proteinExistence type="predicted"/>
<dbReference type="Proteomes" id="UP000053176">
    <property type="component" value="Unassembled WGS sequence"/>
</dbReference>
<evidence type="ECO:0000313" key="8">
    <source>
        <dbReference type="Proteomes" id="UP000053176"/>
    </source>
</evidence>
<sequence>MFGEESHLPYDRPPLTKDFLLGKVEEGQLTLSDVQSYGTVDILHHRATRIVAIDRGQRSIMTDRNEVFEYDKLLLATGSRPRRLPEIDDARAIYLRTLDDAVRLRSVLEPGRRIGIIGAGFVGLEVAAAARERGCEVCVIESAGTVLSRGLPPLVSNAIQRLHLSRGVEIVCGQTAKGIEWTRRGPINIELSHRVFPADAVVVGVGVIPNTELAAAAGLEVDNGIVVDCHLQTADPAIFAAGEVTKHPVGKAGTLLRLESWNVAHKQPLVAAACMTGRDLVYDEIPWLWSDQFGHNLQILGDIADSQDFLLRGHLDSEQWTLIALNSATEPTGVIALNSGRDILMMRRVLKNGGNLPLDVISGSRPVSAKVPVG</sequence>
<dbReference type="PANTHER" id="PTHR43557:SF2">
    <property type="entry name" value="RIESKE DOMAIN-CONTAINING PROTEIN-RELATED"/>
    <property type="match status" value="1"/>
</dbReference>
<dbReference type="Pfam" id="PF07992">
    <property type="entry name" value="Pyr_redox_2"/>
    <property type="match status" value="1"/>
</dbReference>
<dbReference type="GO" id="GO:0016651">
    <property type="term" value="F:oxidoreductase activity, acting on NAD(P)H"/>
    <property type="evidence" value="ECO:0007669"/>
    <property type="project" value="TreeGrafter"/>
</dbReference>
<feature type="domain" description="FAD/NAD(P)-binding" evidence="5">
    <location>
        <begin position="1"/>
        <end position="267"/>
    </location>
</feature>
<dbReference type="InterPro" id="IPR036188">
    <property type="entry name" value="FAD/NAD-bd_sf"/>
</dbReference>
<gene>
    <name evidence="7" type="ORF">AU467_34135</name>
</gene>
<dbReference type="SUPFAM" id="SSF51905">
    <property type="entry name" value="FAD/NAD(P)-binding domain"/>
    <property type="match status" value="1"/>
</dbReference>
<feature type="domain" description="Reductase C-terminal" evidence="6">
    <location>
        <begin position="287"/>
        <end position="357"/>
    </location>
</feature>